<proteinExistence type="inferred from homology"/>
<keyword evidence="3" id="KW-0134">Cell wall</keyword>
<comment type="similarity">
    <text evidence="2 9">Belongs to the glycosyl hydrolase 28 family.</text>
</comment>
<sequence>MGLISNFVALLPVLLLLVSNSKAQSAAGVFDITKYGAKPNADITAALASAWKEACASTTPSKVLIPKGTYGLTQSNLKGPCKSSIELQLEGTVQASVDVKGDGLLLLEYVDQLTVSGTGVVDGQGKTAWGKNDCHLKKICTKLPMNLKFNFVTNSIVKDITSLDSKNYHFNLLACKNLTFDHVTITAPGNSPNTDGIHVGDSEQINILNTNIATGDDCISVGSSNKQIVISDVTCGPGHGISIGSLGKYTNEKELVGVTVKKCKLTGTTNGVRIKTWPDSAVAFPASDMHFEDIEMVNVSNPVLIDQEYCPWNQCNRKVPSKIKISKVSFKNIRGTSATPVAVKLVCSQSNPCEGVEVADIDLTYSGSEGPIKSQCANVKPVISGKQNPPICAEPALASAWKEACASTTPSKVLIPKGTYGLTQSNLKGPCKSSIELQLEGTVQASADVKGDGLLLLEYVDQLTVSGTGVVDGQGKTAWGKNDCHLKKICTKLPMNLKFNFVTNSIVKDITSLDSKNYHFNLLACKNLTFDHVTITAPGNSPNTDGIHVGDSEQINILNTNIATGDDCISVGSSNKQIVISDVTCGPGHGISIGSLGKYTNEKELMGVTVKKCKLTGTTNGVRIKTWPDSAVAFPASDMHFEDIEMVNVSNPVLIDQEYCPWNQCNRKVPSKIKISKVSFKNIRGTSATPVAVKLVCSQSNPCEGVEVADIDLTYSGSEGPIKSQCANVKPVISGKQNPPICAEPALASAWKEACASTTPSKVLIPKGTYGLTQSNLKGPCKSSIELQLEGTVQASADVKGDGLLLLEYVDQLTVSGTGVVDGQGKTAWGKNDCHLKKICTKLPMNLKFNFVTNSIVKDITSLDSKNYHFNLLACKNLTFDHVTITAPGNSPNTDGIHVGDSEQINILNTNIATGDDCISVGSSNKQIVISDVTCGPGHGISIGSLGKYTNEKELVGVTVKKCKLTGTTNGVRIKTWPDSAVAFPASDMHFEDIEMVNVSNPVLIDQEYCPWNQCNRKVPSKIKISKVSFKNIRGTSATPVAVKLVCSQSNPCEGVEVADIDLTYSGSEGPIKSQCANVKPVISGKQNPPICAEPALASAWKEACASTTPSKVLIPKGTYGLTQSNLKGPCKSSIELQLEGTVQASGDVKGDGLLLLEYVDQLTVSGTGVVDGQGKTAWGKNDCHLKKICTKLPMNLKFNFVTNSIVKDITSLDSKNYHFNLLACKNLTFDHVTITAPGNSPNTDGIHVGDSEQINILNTNIATGDDCISVGSSNKQIVISDVTCGPGHGISIGSLGKYTNEKELVGVTVKKCKLTGTTNGVRIKTWPDSAVAFPASDMHFEDIEMVNVSNPVLIDQEYCPWNQCNRKVPSKIKISKVSFKNIRGTSATPVAVKLVCSQSNPCEGVEVADIDLTYSGSEGPIKSQCANVKPVISGKQNPPICAEPAPAGGPSSD</sequence>
<dbReference type="PANTHER" id="PTHR31375">
    <property type="match status" value="1"/>
</dbReference>
<keyword evidence="4" id="KW-0964">Secreted</keyword>
<evidence type="ECO:0000313" key="11">
    <source>
        <dbReference type="EMBL" id="TYJ96129.1"/>
    </source>
</evidence>
<dbReference type="SMART" id="SM00710">
    <property type="entry name" value="PbH1"/>
    <property type="match status" value="20"/>
</dbReference>
<dbReference type="EMBL" id="SSTD01019767">
    <property type="protein sequence ID" value="TYJ96129.1"/>
    <property type="molecule type" value="Genomic_DNA"/>
</dbReference>
<evidence type="ECO:0000256" key="3">
    <source>
        <dbReference type="ARBA" id="ARBA00022512"/>
    </source>
</evidence>
<dbReference type="Gene3D" id="2.160.20.10">
    <property type="entry name" value="Single-stranded right-handed beta-helix, Pectin lyase-like"/>
    <property type="match status" value="4"/>
</dbReference>
<evidence type="ECO:0000256" key="1">
    <source>
        <dbReference type="ARBA" id="ARBA00004191"/>
    </source>
</evidence>
<keyword evidence="10" id="KW-0732">Signal</keyword>
<keyword evidence="7" id="KW-0961">Cell wall biogenesis/degradation</keyword>
<dbReference type="FunFam" id="2.160.20.10:FF:000004">
    <property type="entry name" value="Pectin lyase-like superfamily protein"/>
    <property type="match status" value="4"/>
</dbReference>
<comment type="subcellular location">
    <subcellularLocation>
        <location evidence="1">Secreted</location>
        <location evidence="1">Cell wall</location>
    </subcellularLocation>
</comment>
<feature type="signal peptide" evidence="10">
    <location>
        <begin position="1"/>
        <end position="23"/>
    </location>
</feature>
<keyword evidence="5 9" id="KW-0378">Hydrolase</keyword>
<evidence type="ECO:0000256" key="6">
    <source>
        <dbReference type="ARBA" id="ARBA00023295"/>
    </source>
</evidence>
<dbReference type="GO" id="GO:0004650">
    <property type="term" value="F:polygalacturonase activity"/>
    <property type="evidence" value="ECO:0007669"/>
    <property type="project" value="InterPro"/>
</dbReference>
<organism evidence="11 12">
    <name type="scientific">Cucumis melo var. makuwa</name>
    <name type="common">Oriental melon</name>
    <dbReference type="NCBI Taxonomy" id="1194695"/>
    <lineage>
        <taxon>Eukaryota</taxon>
        <taxon>Viridiplantae</taxon>
        <taxon>Streptophyta</taxon>
        <taxon>Embryophyta</taxon>
        <taxon>Tracheophyta</taxon>
        <taxon>Spermatophyta</taxon>
        <taxon>Magnoliopsida</taxon>
        <taxon>eudicotyledons</taxon>
        <taxon>Gunneridae</taxon>
        <taxon>Pentapetalae</taxon>
        <taxon>rosids</taxon>
        <taxon>fabids</taxon>
        <taxon>Cucurbitales</taxon>
        <taxon>Cucurbitaceae</taxon>
        <taxon>Benincaseae</taxon>
        <taxon>Cucumis</taxon>
    </lineage>
</organism>
<protein>
    <submittedName>
        <fullName evidence="11">Exopolygalacturonase</fullName>
    </submittedName>
</protein>
<feature type="active site" evidence="8">
    <location>
        <position position="589"/>
    </location>
</feature>
<keyword evidence="6 9" id="KW-0326">Glycosidase</keyword>
<evidence type="ECO:0000256" key="5">
    <source>
        <dbReference type="ARBA" id="ARBA00022801"/>
    </source>
</evidence>
<dbReference type="InterPro" id="IPR012334">
    <property type="entry name" value="Pectin_lyas_fold"/>
</dbReference>
<evidence type="ECO:0000256" key="2">
    <source>
        <dbReference type="ARBA" id="ARBA00008834"/>
    </source>
</evidence>
<dbReference type="InterPro" id="IPR011050">
    <property type="entry name" value="Pectin_lyase_fold/virulence"/>
</dbReference>
<feature type="chain" id="PRO_5022980372" evidence="10">
    <location>
        <begin position="24"/>
        <end position="1454"/>
    </location>
</feature>
<evidence type="ECO:0000256" key="8">
    <source>
        <dbReference type="PROSITE-ProRule" id="PRU10052"/>
    </source>
</evidence>
<dbReference type="InterPro" id="IPR006626">
    <property type="entry name" value="PbH1"/>
</dbReference>
<dbReference type="GO" id="GO:0071555">
    <property type="term" value="P:cell wall organization"/>
    <property type="evidence" value="ECO:0007669"/>
    <property type="project" value="UniProtKB-KW"/>
</dbReference>
<dbReference type="Pfam" id="PF00295">
    <property type="entry name" value="Glyco_hydro_28"/>
    <property type="match status" value="4"/>
</dbReference>
<gene>
    <name evidence="11" type="ORF">E5676_scaffold182G00950</name>
</gene>
<evidence type="ECO:0000256" key="9">
    <source>
        <dbReference type="RuleBase" id="RU361169"/>
    </source>
</evidence>
<dbReference type="SUPFAM" id="SSF51126">
    <property type="entry name" value="Pectin lyase-like"/>
    <property type="match status" value="4"/>
</dbReference>
<reference evidence="11 12" key="1">
    <citation type="submission" date="2019-08" db="EMBL/GenBank/DDBJ databases">
        <title>Draft genome sequences of two oriental melons (Cucumis melo L. var makuwa).</title>
        <authorList>
            <person name="Kwon S.-Y."/>
        </authorList>
    </citation>
    <scope>NUCLEOTIDE SEQUENCE [LARGE SCALE GENOMIC DNA]</scope>
    <source>
        <strain evidence="12">cv. Chang Bougi</strain>
        <tissue evidence="11">Leaf</tissue>
    </source>
</reference>
<dbReference type="Proteomes" id="UP000321947">
    <property type="component" value="Unassembled WGS sequence"/>
</dbReference>
<dbReference type="GO" id="GO:0005975">
    <property type="term" value="P:carbohydrate metabolic process"/>
    <property type="evidence" value="ECO:0007669"/>
    <property type="project" value="InterPro"/>
</dbReference>
<feature type="active site" evidence="8">
    <location>
        <position position="239"/>
    </location>
</feature>
<evidence type="ECO:0000256" key="7">
    <source>
        <dbReference type="ARBA" id="ARBA00023316"/>
    </source>
</evidence>
<dbReference type="PROSITE" id="PS00502">
    <property type="entry name" value="POLYGALACTURONASE"/>
    <property type="match status" value="4"/>
</dbReference>
<feature type="active site" evidence="8">
    <location>
        <position position="939"/>
    </location>
</feature>
<name>A0A5D3BAU1_CUCMM</name>
<comment type="caution">
    <text evidence="11">The sequence shown here is derived from an EMBL/GenBank/DDBJ whole genome shotgun (WGS) entry which is preliminary data.</text>
</comment>
<dbReference type="InterPro" id="IPR000743">
    <property type="entry name" value="Glyco_hydro_28"/>
</dbReference>
<feature type="active site" evidence="8">
    <location>
        <position position="1289"/>
    </location>
</feature>
<evidence type="ECO:0000313" key="12">
    <source>
        <dbReference type="Proteomes" id="UP000321947"/>
    </source>
</evidence>
<evidence type="ECO:0000256" key="10">
    <source>
        <dbReference type="SAM" id="SignalP"/>
    </source>
</evidence>
<evidence type="ECO:0000256" key="4">
    <source>
        <dbReference type="ARBA" id="ARBA00022525"/>
    </source>
</evidence>
<accession>A0A5D3BAU1</accession>